<accession>A0A9P6C1U9</accession>
<organism evidence="2 3">
    <name type="scientific">Macrolepiota fuliginosa MF-IS2</name>
    <dbReference type="NCBI Taxonomy" id="1400762"/>
    <lineage>
        <taxon>Eukaryota</taxon>
        <taxon>Fungi</taxon>
        <taxon>Dikarya</taxon>
        <taxon>Basidiomycota</taxon>
        <taxon>Agaricomycotina</taxon>
        <taxon>Agaricomycetes</taxon>
        <taxon>Agaricomycetidae</taxon>
        <taxon>Agaricales</taxon>
        <taxon>Agaricineae</taxon>
        <taxon>Agaricaceae</taxon>
        <taxon>Macrolepiota</taxon>
    </lineage>
</organism>
<comment type="caution">
    <text evidence="2">The sequence shown here is derived from an EMBL/GenBank/DDBJ whole genome shotgun (WGS) entry which is preliminary data.</text>
</comment>
<dbReference type="OrthoDB" id="1734943at2759"/>
<reference evidence="2" key="1">
    <citation type="submission" date="2020-11" db="EMBL/GenBank/DDBJ databases">
        <authorList>
            <consortium name="DOE Joint Genome Institute"/>
            <person name="Ahrendt S."/>
            <person name="Riley R."/>
            <person name="Andreopoulos W."/>
            <person name="Labutti K."/>
            <person name="Pangilinan J."/>
            <person name="Ruiz-Duenas F.J."/>
            <person name="Barrasa J.M."/>
            <person name="Sanchez-Garcia M."/>
            <person name="Camarero S."/>
            <person name="Miyauchi S."/>
            <person name="Serrano A."/>
            <person name="Linde D."/>
            <person name="Babiker R."/>
            <person name="Drula E."/>
            <person name="Ayuso-Fernandez I."/>
            <person name="Pacheco R."/>
            <person name="Padilla G."/>
            <person name="Ferreira P."/>
            <person name="Barriuso J."/>
            <person name="Kellner H."/>
            <person name="Castanera R."/>
            <person name="Alfaro M."/>
            <person name="Ramirez L."/>
            <person name="Pisabarro A.G."/>
            <person name="Kuo A."/>
            <person name="Tritt A."/>
            <person name="Lipzen A."/>
            <person name="He G."/>
            <person name="Yan M."/>
            <person name="Ng V."/>
            <person name="Cullen D."/>
            <person name="Martin F."/>
            <person name="Rosso M.-N."/>
            <person name="Henrissat B."/>
            <person name="Hibbett D."/>
            <person name="Martinez A.T."/>
            <person name="Grigoriev I.V."/>
        </authorList>
    </citation>
    <scope>NUCLEOTIDE SEQUENCE</scope>
    <source>
        <strain evidence="2">MF-IS2</strain>
    </source>
</reference>
<evidence type="ECO:0000256" key="1">
    <source>
        <dbReference type="SAM" id="MobiDB-lite"/>
    </source>
</evidence>
<proteinExistence type="predicted"/>
<dbReference type="AlphaFoldDB" id="A0A9P6C1U9"/>
<name>A0A9P6C1U9_9AGAR</name>
<protein>
    <submittedName>
        <fullName evidence="2">Uncharacterized protein</fullName>
    </submittedName>
</protein>
<feature type="compositionally biased region" description="Low complexity" evidence="1">
    <location>
        <begin position="7"/>
        <end position="18"/>
    </location>
</feature>
<feature type="region of interest" description="Disordered" evidence="1">
    <location>
        <begin position="1"/>
        <end position="44"/>
    </location>
</feature>
<sequence>MMNVLKTPSFFRPISRPSSPAPTPPLPLRSESAPAPGVDRTARPLSKLGLSTFRRPSPSSVAPTQTMPTLLIQDGSYLEMLSLKLSEAVSRALAQPPGPTLPYELVAGKRPIPQGRGHALGALIASELKANQDKPHLYRAILRSLHRPLSVLLTNLSAHLLPLLASPLFHSPAAPTVQNQNPNPTQLHALAIATFAQELLETFDDIGLGLDADPRDDGLKPIRKGLASVINRIVGPLVDGIRNELVPVIEALETPNTSQFKAVTGTRAHTIYHPSIVTLQTLMPIYAKTLARYTAPATSHTIIATFLIAVVWKGLVALSNRPFVASAPPSPDLTSNRKLPAYNTPVTPPASRFTLKLPPSRPPSPPMVTVPANASADAQALFDLLNTLPRPSGDKGSSRLATEAVDEAFEALKALSALLGVIHSKSNHDRMMDDMAREINTLTKNIPLLVALPALLHTYADPRLTSVTNLLGLSESEYRSVCLSGIGRAEECAPVIAHRVMDVLRRHVPHGIIYGWLQLETTDLDAEQ</sequence>
<evidence type="ECO:0000313" key="2">
    <source>
        <dbReference type="EMBL" id="KAF9445899.1"/>
    </source>
</evidence>
<dbReference type="Proteomes" id="UP000807342">
    <property type="component" value="Unassembled WGS sequence"/>
</dbReference>
<gene>
    <name evidence="2" type="ORF">P691DRAFT_674661</name>
</gene>
<keyword evidence="3" id="KW-1185">Reference proteome</keyword>
<dbReference type="EMBL" id="MU151274">
    <property type="protein sequence ID" value="KAF9445899.1"/>
    <property type="molecule type" value="Genomic_DNA"/>
</dbReference>
<evidence type="ECO:0000313" key="3">
    <source>
        <dbReference type="Proteomes" id="UP000807342"/>
    </source>
</evidence>